<organism evidence="1 2">
    <name type="scientific">Blattamonas nauphoetae</name>
    <dbReference type="NCBI Taxonomy" id="2049346"/>
    <lineage>
        <taxon>Eukaryota</taxon>
        <taxon>Metamonada</taxon>
        <taxon>Preaxostyla</taxon>
        <taxon>Oxymonadida</taxon>
        <taxon>Blattamonas</taxon>
    </lineage>
</organism>
<dbReference type="EMBL" id="JARBJD010000008">
    <property type="protein sequence ID" value="KAK2963077.1"/>
    <property type="molecule type" value="Genomic_DNA"/>
</dbReference>
<reference evidence="1 2" key="1">
    <citation type="journal article" date="2022" name="bioRxiv">
        <title>Genomics of Preaxostyla Flagellates Illuminates Evolutionary Transitions and the Path Towards Mitochondrial Loss.</title>
        <authorList>
            <person name="Novak L.V.F."/>
            <person name="Treitli S.C."/>
            <person name="Pyrih J."/>
            <person name="Halakuc P."/>
            <person name="Pipaliya S.V."/>
            <person name="Vacek V."/>
            <person name="Brzon O."/>
            <person name="Soukal P."/>
            <person name="Eme L."/>
            <person name="Dacks J.B."/>
            <person name="Karnkowska A."/>
            <person name="Elias M."/>
            <person name="Hampl V."/>
        </authorList>
    </citation>
    <scope>NUCLEOTIDE SEQUENCE [LARGE SCALE GENOMIC DNA]</scope>
    <source>
        <strain evidence="1">NAU3</strain>
        <tissue evidence="1">Gut</tissue>
    </source>
</reference>
<protein>
    <submittedName>
        <fullName evidence="1">Uncharacterized protein</fullName>
    </submittedName>
</protein>
<dbReference type="Proteomes" id="UP001281761">
    <property type="component" value="Unassembled WGS sequence"/>
</dbReference>
<accession>A0ABQ9YH45</accession>
<sequence>MSLSEPRREANTRRHFIVPLFTVWRSQTTKWIQPEARCPTSHPIIVTHVLTSPLPSRLKHHQLSPRHAVHNTPFSSLQQIYNETLSPHKRASFTRSIAILSVQSDLTSTHLDQLFCYQLCQPVWSNSGAHFALDRLWRRLFFAPTLVSFSGWSSFLSLSELIGCWITRTTLLLFAPVWRSLSFIMSLS</sequence>
<keyword evidence="2" id="KW-1185">Reference proteome</keyword>
<gene>
    <name evidence="1" type="ORF">BLNAU_2100</name>
</gene>
<evidence type="ECO:0000313" key="1">
    <source>
        <dbReference type="EMBL" id="KAK2963077.1"/>
    </source>
</evidence>
<evidence type="ECO:0000313" key="2">
    <source>
        <dbReference type="Proteomes" id="UP001281761"/>
    </source>
</evidence>
<proteinExistence type="predicted"/>
<name>A0ABQ9YH45_9EUKA</name>
<comment type="caution">
    <text evidence="1">The sequence shown here is derived from an EMBL/GenBank/DDBJ whole genome shotgun (WGS) entry which is preliminary data.</text>
</comment>